<evidence type="ECO:0000313" key="1">
    <source>
        <dbReference type="EMBL" id="KAK6755379.1"/>
    </source>
</evidence>
<sequence length="128" mass="14615">MWESPDRDIMKFTTSSSLKGYPDGCRCCTKVYTGSDHPHIRGRFSFTRKGGKTAKFTKRTPRTIIDLELFASLVGFWEDTVMEKIDDEYEQLVGRLHDCTREAKSFKTTKRRLSPKIAAEAGQSISVK</sequence>
<gene>
    <name evidence="1" type="primary">Necator_chrV.g18800</name>
    <name evidence="1" type="ORF">RB195_014009</name>
</gene>
<evidence type="ECO:0000313" key="2">
    <source>
        <dbReference type="Proteomes" id="UP001303046"/>
    </source>
</evidence>
<dbReference type="EMBL" id="JAVFWL010000005">
    <property type="protein sequence ID" value="KAK6755379.1"/>
    <property type="molecule type" value="Genomic_DNA"/>
</dbReference>
<reference evidence="1 2" key="1">
    <citation type="submission" date="2023-08" db="EMBL/GenBank/DDBJ databases">
        <title>A Necator americanus chromosomal reference genome.</title>
        <authorList>
            <person name="Ilik V."/>
            <person name="Petrzelkova K.J."/>
            <person name="Pardy F."/>
            <person name="Fuh T."/>
            <person name="Niatou-Singa F.S."/>
            <person name="Gouil Q."/>
            <person name="Baker L."/>
            <person name="Ritchie M.E."/>
            <person name="Jex A.R."/>
            <person name="Gazzola D."/>
            <person name="Li H."/>
            <person name="Toshio Fujiwara R."/>
            <person name="Zhan B."/>
            <person name="Aroian R.V."/>
            <person name="Pafco B."/>
            <person name="Schwarz E.M."/>
        </authorList>
    </citation>
    <scope>NUCLEOTIDE SEQUENCE [LARGE SCALE GENOMIC DNA]</scope>
    <source>
        <strain evidence="1 2">Aroian</strain>
        <tissue evidence="1">Whole animal</tissue>
    </source>
</reference>
<protein>
    <submittedName>
        <fullName evidence="1">Uncharacterized protein</fullName>
    </submittedName>
</protein>
<comment type="caution">
    <text evidence="1">The sequence shown here is derived from an EMBL/GenBank/DDBJ whole genome shotgun (WGS) entry which is preliminary data.</text>
</comment>
<dbReference type="Proteomes" id="UP001303046">
    <property type="component" value="Unassembled WGS sequence"/>
</dbReference>
<name>A0ABR1DYA9_NECAM</name>
<proteinExistence type="predicted"/>
<organism evidence="1 2">
    <name type="scientific">Necator americanus</name>
    <name type="common">Human hookworm</name>
    <dbReference type="NCBI Taxonomy" id="51031"/>
    <lineage>
        <taxon>Eukaryota</taxon>
        <taxon>Metazoa</taxon>
        <taxon>Ecdysozoa</taxon>
        <taxon>Nematoda</taxon>
        <taxon>Chromadorea</taxon>
        <taxon>Rhabditida</taxon>
        <taxon>Rhabditina</taxon>
        <taxon>Rhabditomorpha</taxon>
        <taxon>Strongyloidea</taxon>
        <taxon>Ancylostomatidae</taxon>
        <taxon>Bunostominae</taxon>
        <taxon>Necator</taxon>
    </lineage>
</organism>
<accession>A0ABR1DYA9</accession>
<keyword evidence="2" id="KW-1185">Reference proteome</keyword>